<organism evidence="6 7">
    <name type="scientific">Olpidium bornovanus</name>
    <dbReference type="NCBI Taxonomy" id="278681"/>
    <lineage>
        <taxon>Eukaryota</taxon>
        <taxon>Fungi</taxon>
        <taxon>Fungi incertae sedis</taxon>
        <taxon>Olpidiomycota</taxon>
        <taxon>Olpidiomycotina</taxon>
        <taxon>Olpidiomycetes</taxon>
        <taxon>Olpidiales</taxon>
        <taxon>Olpidiaceae</taxon>
        <taxon>Olpidium</taxon>
    </lineage>
</organism>
<dbReference type="FunFam" id="3.40.50.720:FF:000022">
    <property type="entry name" value="Cinnamyl alcohol dehydrogenase"/>
    <property type="match status" value="1"/>
</dbReference>
<sequence>MMCGGITVFNPIKDLGAGPGKRIGIVGIGGLGHFGLLFTKTLGADPVAISHSSSKKADAEKMGAVQFISVKDEPDFATKYSRTLDGIVVTANNHDMPLAEYVQLLKPGCRLILVGAPEQPIVLQTFPLLFNKVSIGGSLIGGTKQIEEMLRVAAKNGVRSWVQTRSMKDANQAVVDMEAGKARYRYVLVNEKHLK</sequence>
<dbReference type="SUPFAM" id="SSF51735">
    <property type="entry name" value="NAD(P)-binding Rossmann-fold domains"/>
    <property type="match status" value="1"/>
</dbReference>
<evidence type="ECO:0000256" key="3">
    <source>
        <dbReference type="ARBA" id="ARBA00022833"/>
    </source>
</evidence>
<evidence type="ECO:0000313" key="6">
    <source>
        <dbReference type="EMBL" id="KAG5461945.1"/>
    </source>
</evidence>
<evidence type="ECO:0000256" key="2">
    <source>
        <dbReference type="ARBA" id="ARBA00022723"/>
    </source>
</evidence>
<dbReference type="EMBL" id="JAEFCI010002875">
    <property type="protein sequence ID" value="KAG5461945.1"/>
    <property type="molecule type" value="Genomic_DNA"/>
</dbReference>
<proteinExistence type="predicted"/>
<dbReference type="Gene3D" id="3.40.50.720">
    <property type="entry name" value="NAD(P)-binding Rossmann-like Domain"/>
    <property type="match status" value="1"/>
</dbReference>
<dbReference type="InterPro" id="IPR047109">
    <property type="entry name" value="CAD-like"/>
</dbReference>
<keyword evidence="3" id="KW-0862">Zinc</keyword>
<comment type="cofactor">
    <cofactor evidence="1">
        <name>Zn(2+)</name>
        <dbReference type="ChEBI" id="CHEBI:29105"/>
    </cofactor>
</comment>
<gene>
    <name evidence="6" type="ORF">BJ554DRAFT_5787</name>
</gene>
<feature type="domain" description="Alcohol dehydrogenase-like C-terminal" evidence="5">
    <location>
        <begin position="30"/>
        <end position="154"/>
    </location>
</feature>
<accession>A0A8H8DKS1</accession>
<keyword evidence="7" id="KW-1185">Reference proteome</keyword>
<dbReference type="InterPro" id="IPR036291">
    <property type="entry name" value="NAD(P)-bd_dom_sf"/>
</dbReference>
<keyword evidence="2" id="KW-0479">Metal-binding</keyword>
<dbReference type="GO" id="GO:0016616">
    <property type="term" value="F:oxidoreductase activity, acting on the CH-OH group of donors, NAD or NADP as acceptor"/>
    <property type="evidence" value="ECO:0007669"/>
    <property type="project" value="InterPro"/>
</dbReference>
<dbReference type="Gene3D" id="3.90.180.10">
    <property type="entry name" value="Medium-chain alcohol dehydrogenases, catalytic domain"/>
    <property type="match status" value="1"/>
</dbReference>
<reference evidence="6 7" key="1">
    <citation type="journal article" name="Sci. Rep.">
        <title>Genome-scale phylogenetic analyses confirm Olpidium as the closest living zoosporic fungus to the non-flagellated, terrestrial fungi.</title>
        <authorList>
            <person name="Chang Y."/>
            <person name="Rochon D."/>
            <person name="Sekimoto S."/>
            <person name="Wang Y."/>
            <person name="Chovatia M."/>
            <person name="Sandor L."/>
            <person name="Salamov A."/>
            <person name="Grigoriev I.V."/>
            <person name="Stajich J.E."/>
            <person name="Spatafora J.W."/>
        </authorList>
    </citation>
    <scope>NUCLEOTIDE SEQUENCE [LARGE SCALE GENOMIC DNA]</scope>
    <source>
        <strain evidence="6">S191</strain>
    </source>
</reference>
<evidence type="ECO:0000256" key="1">
    <source>
        <dbReference type="ARBA" id="ARBA00001947"/>
    </source>
</evidence>
<dbReference type="InterPro" id="IPR013149">
    <property type="entry name" value="ADH-like_C"/>
</dbReference>
<name>A0A8H8DKS1_9FUNG</name>
<dbReference type="PANTHER" id="PTHR42683">
    <property type="entry name" value="ALDEHYDE REDUCTASE"/>
    <property type="match status" value="1"/>
</dbReference>
<dbReference type="Pfam" id="PF00107">
    <property type="entry name" value="ADH_zinc_N"/>
    <property type="match status" value="1"/>
</dbReference>
<dbReference type="GO" id="GO:0046872">
    <property type="term" value="F:metal ion binding"/>
    <property type="evidence" value="ECO:0007669"/>
    <property type="project" value="UniProtKB-KW"/>
</dbReference>
<protein>
    <recommendedName>
        <fullName evidence="5">Alcohol dehydrogenase-like C-terminal domain-containing protein</fullName>
    </recommendedName>
</protein>
<evidence type="ECO:0000256" key="4">
    <source>
        <dbReference type="ARBA" id="ARBA00023002"/>
    </source>
</evidence>
<dbReference type="Proteomes" id="UP000673691">
    <property type="component" value="Unassembled WGS sequence"/>
</dbReference>
<comment type="caution">
    <text evidence="6">The sequence shown here is derived from an EMBL/GenBank/DDBJ whole genome shotgun (WGS) entry which is preliminary data.</text>
</comment>
<keyword evidence="4" id="KW-0560">Oxidoreductase</keyword>
<dbReference type="AlphaFoldDB" id="A0A8H8DKS1"/>
<evidence type="ECO:0000313" key="7">
    <source>
        <dbReference type="Proteomes" id="UP000673691"/>
    </source>
</evidence>
<evidence type="ECO:0000259" key="5">
    <source>
        <dbReference type="Pfam" id="PF00107"/>
    </source>
</evidence>
<dbReference type="OrthoDB" id="1879366at2759"/>